<dbReference type="EMBL" id="HBHY01014017">
    <property type="protein sequence ID" value="CAE0142686.1"/>
    <property type="molecule type" value="Transcribed_RNA"/>
</dbReference>
<dbReference type="SUPFAM" id="SSF47473">
    <property type="entry name" value="EF-hand"/>
    <property type="match status" value="1"/>
</dbReference>
<reference evidence="4" key="1">
    <citation type="submission" date="2021-01" db="EMBL/GenBank/DDBJ databases">
        <authorList>
            <person name="Corre E."/>
            <person name="Pelletier E."/>
            <person name="Niang G."/>
            <person name="Scheremetjew M."/>
            <person name="Finn R."/>
            <person name="Kale V."/>
            <person name="Holt S."/>
            <person name="Cochrane G."/>
            <person name="Meng A."/>
            <person name="Brown T."/>
            <person name="Cohen L."/>
        </authorList>
    </citation>
    <scope>NUCLEOTIDE SEQUENCE</scope>
    <source>
        <strain evidence="4">RCC927</strain>
    </source>
</reference>
<dbReference type="PROSITE" id="PS50222">
    <property type="entry name" value="EF_HAND_2"/>
    <property type="match status" value="1"/>
</dbReference>
<feature type="compositionally biased region" description="Basic and acidic residues" evidence="2">
    <location>
        <begin position="214"/>
        <end position="250"/>
    </location>
</feature>
<feature type="compositionally biased region" description="Basic and acidic residues" evidence="2">
    <location>
        <begin position="258"/>
        <end position="280"/>
    </location>
</feature>
<feature type="coiled-coil region" evidence="1">
    <location>
        <begin position="130"/>
        <end position="181"/>
    </location>
</feature>
<evidence type="ECO:0000259" key="3">
    <source>
        <dbReference type="PROSITE" id="PS50222"/>
    </source>
</evidence>
<dbReference type="SMART" id="SM00054">
    <property type="entry name" value="EFh"/>
    <property type="match status" value="2"/>
</dbReference>
<dbReference type="AlphaFoldDB" id="A0A7S3BTW1"/>
<sequence>MADVAGLAAQWHAWHLGDSNKSLADQAEYFLFKFQADSGIERHEVIEVLTEFSSFDNGEKGYLEKDEAMRMLESKNETRTFYELEEMFVEVDVTNDGKIDFLEWACAVFHKTWEDLHREIEVEVERTQAISDAERALAETEEGKGNYERARAKSRFDKEEIERLERERLEEEAKLTGAKAAAAFFQNQIRASEKEATTTMSNADQIRHDYAKRKEAKELAEKEAKAAKEKAEAEAEAEGKAEAEKERQLLEQEVTYEAQKKAEEERVEAEKKAAEDERKAKRAEFLKKRASMFENKD</sequence>
<accession>A0A7S3BTW1</accession>
<evidence type="ECO:0000256" key="2">
    <source>
        <dbReference type="SAM" id="MobiDB-lite"/>
    </source>
</evidence>
<dbReference type="InterPro" id="IPR011992">
    <property type="entry name" value="EF-hand-dom_pair"/>
</dbReference>
<proteinExistence type="predicted"/>
<gene>
    <name evidence="4" type="ORF">PSIN1315_LOCUS8982</name>
</gene>
<dbReference type="Gene3D" id="1.10.238.10">
    <property type="entry name" value="EF-hand"/>
    <property type="match status" value="1"/>
</dbReference>
<dbReference type="CDD" id="cd00051">
    <property type="entry name" value="EFh"/>
    <property type="match status" value="1"/>
</dbReference>
<evidence type="ECO:0000256" key="1">
    <source>
        <dbReference type="SAM" id="Coils"/>
    </source>
</evidence>
<dbReference type="GO" id="GO:0005509">
    <property type="term" value="F:calcium ion binding"/>
    <property type="evidence" value="ECO:0007669"/>
    <property type="project" value="InterPro"/>
</dbReference>
<protein>
    <recommendedName>
        <fullName evidence="3">EF-hand domain-containing protein</fullName>
    </recommendedName>
</protein>
<name>A0A7S3BTW1_9VIRI</name>
<organism evidence="4">
    <name type="scientific">Prasinoderma singulare</name>
    <dbReference type="NCBI Taxonomy" id="676789"/>
    <lineage>
        <taxon>Eukaryota</taxon>
        <taxon>Viridiplantae</taxon>
        <taxon>Prasinodermophyta</taxon>
        <taxon>Prasinodermophyceae</taxon>
        <taxon>Prasinodermales</taxon>
        <taxon>Prasinodermaceae</taxon>
        <taxon>Prasinoderma</taxon>
    </lineage>
</organism>
<evidence type="ECO:0000313" key="4">
    <source>
        <dbReference type="EMBL" id="CAE0142686.1"/>
    </source>
</evidence>
<dbReference type="InterPro" id="IPR002048">
    <property type="entry name" value="EF_hand_dom"/>
</dbReference>
<dbReference type="Pfam" id="PF13499">
    <property type="entry name" value="EF-hand_7"/>
    <property type="match status" value="1"/>
</dbReference>
<feature type="domain" description="EF-hand" evidence="3">
    <location>
        <begin position="83"/>
        <end position="114"/>
    </location>
</feature>
<feature type="region of interest" description="Disordered" evidence="2">
    <location>
        <begin position="214"/>
        <end position="280"/>
    </location>
</feature>
<keyword evidence="1" id="KW-0175">Coiled coil</keyword>